<feature type="domain" description="Stability determinant" evidence="1">
    <location>
        <begin position="17"/>
        <end position="48"/>
    </location>
</feature>
<sequence length="64" mass="7276">MHWHAPAGFRCWFETDEHAASHDRWFRTKVQASLNGPSPNVPHDQVMADMRALLESKSDGRGSD</sequence>
<accession>A0A327MZF3</accession>
<protein>
    <submittedName>
        <fullName evidence="2">Antitoxin</fullName>
    </submittedName>
</protein>
<evidence type="ECO:0000259" key="1">
    <source>
        <dbReference type="Pfam" id="PF21217"/>
    </source>
</evidence>
<dbReference type="EMBL" id="QLIN01000009">
    <property type="protein sequence ID" value="RAI67304.1"/>
    <property type="molecule type" value="Genomic_DNA"/>
</dbReference>
<evidence type="ECO:0000313" key="2">
    <source>
        <dbReference type="EMBL" id="RAI67304.1"/>
    </source>
</evidence>
<dbReference type="Proteomes" id="UP000249493">
    <property type="component" value="Unassembled WGS sequence"/>
</dbReference>
<reference evidence="2 3" key="1">
    <citation type="submission" date="2018-06" db="EMBL/GenBank/DDBJ databases">
        <authorList>
            <person name="Zhirakovskaya E."/>
        </authorList>
    </citation>
    <scope>NUCLEOTIDE SEQUENCE [LARGE SCALE GENOMIC DNA]</scope>
    <source>
        <strain evidence="2 3">LY3</strain>
    </source>
</reference>
<proteinExistence type="predicted"/>
<dbReference type="RefSeq" id="WP_111286106.1">
    <property type="nucleotide sequence ID" value="NZ_QLIN01000009.1"/>
</dbReference>
<evidence type="ECO:0000313" key="3">
    <source>
        <dbReference type="Proteomes" id="UP000249493"/>
    </source>
</evidence>
<dbReference type="Pfam" id="PF21217">
    <property type="entry name" value="PaaA2"/>
    <property type="match status" value="1"/>
</dbReference>
<comment type="caution">
    <text evidence="2">The sequence shown here is derived from an EMBL/GenBank/DDBJ whole genome shotgun (WGS) entry which is preliminary data.</text>
</comment>
<organism evidence="2 3">
    <name type="scientific">Pseudomonas fluorescens</name>
    <dbReference type="NCBI Taxonomy" id="294"/>
    <lineage>
        <taxon>Bacteria</taxon>
        <taxon>Pseudomonadati</taxon>
        <taxon>Pseudomonadota</taxon>
        <taxon>Gammaproteobacteria</taxon>
        <taxon>Pseudomonadales</taxon>
        <taxon>Pseudomonadaceae</taxon>
        <taxon>Pseudomonas</taxon>
    </lineage>
</organism>
<gene>
    <name evidence="2" type="ORF">DOZ80_20635</name>
</gene>
<dbReference type="InterPro" id="IPR048851">
    <property type="entry name" value="PaaA2_dom"/>
</dbReference>
<dbReference type="AlphaFoldDB" id="A0A327MZF3"/>
<name>A0A327MZF3_PSEFL</name>
<dbReference type="Gene3D" id="6.20.450.20">
    <property type="match status" value="1"/>
</dbReference>